<feature type="compositionally biased region" description="Low complexity" evidence="1">
    <location>
        <begin position="32"/>
        <end position="52"/>
    </location>
</feature>
<evidence type="ECO:0000256" key="1">
    <source>
        <dbReference type="SAM" id="MobiDB-lite"/>
    </source>
</evidence>
<reference evidence="4 6" key="1">
    <citation type="submission" date="2020-01" db="EMBL/GenBank/DDBJ databases">
        <title>the WGS Modestobacter muralis CPCC 204518.</title>
        <authorList>
            <person name="Jiang Z."/>
        </authorList>
    </citation>
    <scope>NUCLEOTIDE SEQUENCE [LARGE SCALE GENOMIC DNA]</scope>
    <source>
        <strain evidence="4 6">DSM 100205</strain>
    </source>
</reference>
<dbReference type="InterPro" id="IPR006311">
    <property type="entry name" value="TAT_signal"/>
</dbReference>
<feature type="domain" description="Flavodoxin-like" evidence="3">
    <location>
        <begin position="84"/>
        <end position="224"/>
    </location>
</feature>
<organism evidence="5 7">
    <name type="scientific">Modestobacter muralis</name>
    <dbReference type="NCBI Taxonomy" id="1608614"/>
    <lineage>
        <taxon>Bacteria</taxon>
        <taxon>Bacillati</taxon>
        <taxon>Actinomycetota</taxon>
        <taxon>Actinomycetes</taxon>
        <taxon>Geodermatophilales</taxon>
        <taxon>Geodermatophilaceae</taxon>
        <taxon>Modestobacter</taxon>
    </lineage>
</organism>
<evidence type="ECO:0000313" key="4">
    <source>
        <dbReference type="EMBL" id="NEK96392.1"/>
    </source>
</evidence>
<keyword evidence="6" id="KW-1185">Reference proteome</keyword>
<dbReference type="GO" id="GO:0010181">
    <property type="term" value="F:FMN binding"/>
    <property type="evidence" value="ECO:0007669"/>
    <property type="project" value="InterPro"/>
</dbReference>
<evidence type="ECO:0000259" key="3">
    <source>
        <dbReference type="Pfam" id="PF12682"/>
    </source>
</evidence>
<dbReference type="PROSITE" id="PS51318">
    <property type="entry name" value="TAT"/>
    <property type="match status" value="1"/>
</dbReference>
<evidence type="ECO:0000256" key="2">
    <source>
        <dbReference type="SAM" id="SignalP"/>
    </source>
</evidence>
<feature type="chain" id="PRO_5033892442" description="Flavodoxin-like domain-containing protein" evidence="2">
    <location>
        <begin position="32"/>
        <end position="232"/>
    </location>
</feature>
<gene>
    <name evidence="5" type="ORF">G3R41_20520</name>
    <name evidence="4" type="ORF">GCU67_19805</name>
</gene>
<accession>A0A6P0HC26</accession>
<dbReference type="SUPFAM" id="SSF52218">
    <property type="entry name" value="Flavoproteins"/>
    <property type="match status" value="1"/>
</dbReference>
<dbReference type="Proteomes" id="UP000471152">
    <property type="component" value="Unassembled WGS sequence"/>
</dbReference>
<dbReference type="EMBL" id="JAAGWH010000063">
    <property type="protein sequence ID" value="NEK96392.1"/>
    <property type="molecule type" value="Genomic_DNA"/>
</dbReference>
<evidence type="ECO:0000313" key="7">
    <source>
        <dbReference type="Proteomes" id="UP000471152"/>
    </source>
</evidence>
<dbReference type="InterPro" id="IPR008254">
    <property type="entry name" value="Flavodoxin/NO_synth"/>
</dbReference>
<reference evidence="5 7" key="2">
    <citation type="submission" date="2020-02" db="EMBL/GenBank/DDBJ databases">
        <title>The WGS of Modestobacter muralis DSM 100205.</title>
        <authorList>
            <person name="Jiang Z."/>
        </authorList>
    </citation>
    <scope>NUCLEOTIDE SEQUENCE [LARGE SCALE GENOMIC DNA]</scope>
    <source>
        <strain evidence="5 7">DSM 100205</strain>
    </source>
</reference>
<name>A0A6P0HC26_9ACTN</name>
<dbReference type="AlphaFoldDB" id="A0A6P0HC26"/>
<feature type="signal peptide" evidence="2">
    <location>
        <begin position="1"/>
        <end position="31"/>
    </location>
</feature>
<proteinExistence type="predicted"/>
<keyword evidence="2" id="KW-0732">Signal</keyword>
<dbReference type="Proteomes" id="UP000468828">
    <property type="component" value="Unassembled WGS sequence"/>
</dbReference>
<dbReference type="PANTHER" id="PTHR39201">
    <property type="entry name" value="EXPORTED PROTEIN-RELATED"/>
    <property type="match status" value="1"/>
</dbReference>
<evidence type="ECO:0000313" key="6">
    <source>
        <dbReference type="Proteomes" id="UP000468828"/>
    </source>
</evidence>
<dbReference type="EMBL" id="JAAGWB010000066">
    <property type="protein sequence ID" value="NEN53292.1"/>
    <property type="molecule type" value="Genomic_DNA"/>
</dbReference>
<evidence type="ECO:0000313" key="5">
    <source>
        <dbReference type="EMBL" id="NEN53292.1"/>
    </source>
</evidence>
<feature type="region of interest" description="Disordered" evidence="1">
    <location>
        <begin position="32"/>
        <end position="54"/>
    </location>
</feature>
<protein>
    <recommendedName>
        <fullName evidence="3">Flavodoxin-like domain-containing protein</fullName>
    </recommendedName>
</protein>
<dbReference type="PANTHER" id="PTHR39201:SF1">
    <property type="entry name" value="FLAVODOXIN-LIKE DOMAIN-CONTAINING PROTEIN"/>
    <property type="match status" value="1"/>
</dbReference>
<dbReference type="Gene3D" id="3.40.50.360">
    <property type="match status" value="1"/>
</dbReference>
<dbReference type="Pfam" id="PF12682">
    <property type="entry name" value="Flavodoxin_4"/>
    <property type="match status" value="1"/>
</dbReference>
<dbReference type="InterPro" id="IPR029039">
    <property type="entry name" value="Flavoprotein-like_sf"/>
</dbReference>
<sequence length="232" mass="24450">MPAPATAVDRRSFLRVALTVTASAVAGAGLAACSTPTPQPTSTAPSTQPTETGSTVARNNVLLAYFSRAGENYYYGGRRNLEVGNTQVAAEMISGLIDCDVYRIEAADPYSDVYEDTVARNVAEQDADARPAIAAPLPPVEQYDTVLLGSPIWNVRAPMIMSTFVEGLDLAGKTVLPFVTYAVSRLGNAPRDYAQLLPNSTLGDGLAVQGEEAGDAQADVEQWLRAAGLLPS</sequence>
<comment type="caution">
    <text evidence="5">The sequence shown here is derived from an EMBL/GenBank/DDBJ whole genome shotgun (WGS) entry which is preliminary data.</text>
</comment>